<evidence type="ECO:0000313" key="2">
    <source>
        <dbReference type="EnsemblMetazoa" id="GPAI028743-PA"/>
    </source>
</evidence>
<dbReference type="EnsemblMetazoa" id="GPAI028743-RA">
    <property type="protein sequence ID" value="GPAI028743-PA"/>
    <property type="gene ID" value="GPAI028743"/>
</dbReference>
<accession>A0A1A9ZY87</accession>
<keyword evidence="3" id="KW-1185">Reference proteome</keyword>
<dbReference type="Proteomes" id="UP000092445">
    <property type="component" value="Unassembled WGS sequence"/>
</dbReference>
<keyword evidence="1" id="KW-0812">Transmembrane</keyword>
<feature type="transmembrane region" description="Helical" evidence="1">
    <location>
        <begin position="33"/>
        <end position="54"/>
    </location>
</feature>
<reference evidence="3" key="1">
    <citation type="submission" date="2014-03" db="EMBL/GenBank/DDBJ databases">
        <authorList>
            <person name="Aksoy S."/>
            <person name="Warren W."/>
            <person name="Wilson R.K."/>
        </authorList>
    </citation>
    <scope>NUCLEOTIDE SEQUENCE [LARGE SCALE GENOMIC DNA]</scope>
    <source>
        <strain evidence="3">IAEA</strain>
    </source>
</reference>
<protein>
    <submittedName>
        <fullName evidence="2">Uncharacterized protein</fullName>
    </submittedName>
</protein>
<proteinExistence type="predicted"/>
<keyword evidence="1" id="KW-1133">Transmembrane helix</keyword>
<name>A0A1A9ZY87_GLOPL</name>
<organism evidence="2 3">
    <name type="scientific">Glossina pallidipes</name>
    <name type="common">Tsetse fly</name>
    <dbReference type="NCBI Taxonomy" id="7398"/>
    <lineage>
        <taxon>Eukaryota</taxon>
        <taxon>Metazoa</taxon>
        <taxon>Ecdysozoa</taxon>
        <taxon>Arthropoda</taxon>
        <taxon>Hexapoda</taxon>
        <taxon>Insecta</taxon>
        <taxon>Pterygota</taxon>
        <taxon>Neoptera</taxon>
        <taxon>Endopterygota</taxon>
        <taxon>Diptera</taxon>
        <taxon>Brachycera</taxon>
        <taxon>Muscomorpha</taxon>
        <taxon>Hippoboscoidea</taxon>
        <taxon>Glossinidae</taxon>
        <taxon>Glossina</taxon>
    </lineage>
</organism>
<evidence type="ECO:0000256" key="1">
    <source>
        <dbReference type="SAM" id="Phobius"/>
    </source>
</evidence>
<keyword evidence="1" id="KW-0472">Membrane</keyword>
<dbReference type="AlphaFoldDB" id="A0A1A9ZY87"/>
<reference evidence="2" key="2">
    <citation type="submission" date="2020-05" db="UniProtKB">
        <authorList>
            <consortium name="EnsemblMetazoa"/>
        </authorList>
    </citation>
    <scope>IDENTIFICATION</scope>
    <source>
        <strain evidence="2">IAEA</strain>
    </source>
</reference>
<evidence type="ECO:0000313" key="3">
    <source>
        <dbReference type="Proteomes" id="UP000092445"/>
    </source>
</evidence>
<dbReference type="VEuPathDB" id="VectorBase:GPAI028743"/>
<sequence>MKCHNGMLTNNVQVFNEDIYPSHKVVQTALRGVALRCVVLCCVVLCCGVVCGCARKRRYVNTQNCIFAQNEWGGEGFGIFVKNRAQNVDYSAQFSCLIPSYREPCKP</sequence>